<reference evidence="2" key="1">
    <citation type="submission" date="2022-11" db="UniProtKB">
        <authorList>
            <consortium name="WormBaseParasite"/>
        </authorList>
    </citation>
    <scope>IDENTIFICATION</scope>
</reference>
<dbReference type="Proteomes" id="UP000887580">
    <property type="component" value="Unplaced"/>
</dbReference>
<accession>A0AC35FKL5</accession>
<organism evidence="1 2">
    <name type="scientific">Panagrolaimus sp. PS1159</name>
    <dbReference type="NCBI Taxonomy" id="55785"/>
    <lineage>
        <taxon>Eukaryota</taxon>
        <taxon>Metazoa</taxon>
        <taxon>Ecdysozoa</taxon>
        <taxon>Nematoda</taxon>
        <taxon>Chromadorea</taxon>
        <taxon>Rhabditida</taxon>
        <taxon>Tylenchina</taxon>
        <taxon>Panagrolaimomorpha</taxon>
        <taxon>Panagrolaimoidea</taxon>
        <taxon>Panagrolaimidae</taxon>
        <taxon>Panagrolaimus</taxon>
    </lineage>
</organism>
<name>A0AC35FKL5_9BILA</name>
<evidence type="ECO:0000313" key="1">
    <source>
        <dbReference type="Proteomes" id="UP000887580"/>
    </source>
</evidence>
<evidence type="ECO:0000313" key="2">
    <source>
        <dbReference type="WBParaSite" id="PS1159_v2.g18444.t1"/>
    </source>
</evidence>
<proteinExistence type="predicted"/>
<protein>
    <submittedName>
        <fullName evidence="2">Uncharacterized protein</fullName>
    </submittedName>
</protein>
<dbReference type="WBParaSite" id="PS1159_v2.g18444.t1">
    <property type="protein sequence ID" value="PS1159_v2.g18444.t1"/>
    <property type="gene ID" value="PS1159_v2.g18444"/>
</dbReference>
<sequence>MSRNSFHSTTANNSESESDEELKILSWKNAYEQQKHGSSPKFDKFRVQDYQDLQEDYYKIIEIASELIDYPKARTSPPHTRLPNVIPNNSNPPQPSTFMIPKVQPKSLISQLNFAKISNQLIKNPGTRSSALLLQALRLQLTKKRVITDALPTLIIFAEKDILLLKNKKNSVVATIVAQSESSSETKEELARFLNALS</sequence>